<evidence type="ECO:0000313" key="6">
    <source>
        <dbReference type="EMBL" id="SEW46544.1"/>
    </source>
</evidence>
<feature type="domain" description="ABC transporter" evidence="5">
    <location>
        <begin position="4"/>
        <end position="237"/>
    </location>
</feature>
<keyword evidence="4 6" id="KW-0067">ATP-binding</keyword>
<keyword evidence="7" id="KW-1185">Reference proteome</keyword>
<protein>
    <submittedName>
        <fullName evidence="6">Putative ABC transport system ATP-binding protein</fullName>
    </submittedName>
</protein>
<dbReference type="InterPro" id="IPR003439">
    <property type="entry name" value="ABC_transporter-like_ATP-bd"/>
</dbReference>
<dbReference type="Gene3D" id="3.40.50.300">
    <property type="entry name" value="P-loop containing nucleotide triphosphate hydrolases"/>
    <property type="match status" value="1"/>
</dbReference>
<dbReference type="InterPro" id="IPR015854">
    <property type="entry name" value="ABC_transpr_LolD-like"/>
</dbReference>
<dbReference type="PROSITE" id="PS50893">
    <property type="entry name" value="ABC_TRANSPORTER_2"/>
    <property type="match status" value="1"/>
</dbReference>
<dbReference type="RefSeq" id="WP_092458438.1">
    <property type="nucleotide sequence ID" value="NZ_FOJI01000034.1"/>
</dbReference>
<dbReference type="FunFam" id="3.40.50.300:FF:000056">
    <property type="entry name" value="Cell division ATP-binding protein FtsE"/>
    <property type="match status" value="1"/>
</dbReference>
<evidence type="ECO:0000256" key="3">
    <source>
        <dbReference type="ARBA" id="ARBA00022741"/>
    </source>
</evidence>
<dbReference type="InterPro" id="IPR003593">
    <property type="entry name" value="AAA+_ATPase"/>
</dbReference>
<name>A0A1I0RY49_9FIRM</name>
<dbReference type="AlphaFoldDB" id="A0A1I0RY49"/>
<dbReference type="PANTHER" id="PTHR24220:SF689">
    <property type="entry name" value="LIPOPROTEIN-RELEASING SYSTEM ATP-BINDING PROTEIN LOLD"/>
    <property type="match status" value="1"/>
</dbReference>
<dbReference type="InterPro" id="IPR027417">
    <property type="entry name" value="P-loop_NTPase"/>
</dbReference>
<evidence type="ECO:0000313" key="7">
    <source>
        <dbReference type="Proteomes" id="UP000199701"/>
    </source>
</evidence>
<dbReference type="STRING" id="99656.SAMN05421659_1347"/>
<organism evidence="6 7">
    <name type="scientific">[Clostridium] fimetarium</name>
    <dbReference type="NCBI Taxonomy" id="99656"/>
    <lineage>
        <taxon>Bacteria</taxon>
        <taxon>Bacillati</taxon>
        <taxon>Bacillota</taxon>
        <taxon>Clostridia</taxon>
        <taxon>Lachnospirales</taxon>
        <taxon>Lachnospiraceae</taxon>
    </lineage>
</organism>
<reference evidence="6 7" key="1">
    <citation type="submission" date="2016-10" db="EMBL/GenBank/DDBJ databases">
        <authorList>
            <person name="de Groot N.N."/>
        </authorList>
    </citation>
    <scope>NUCLEOTIDE SEQUENCE [LARGE SCALE GENOMIC DNA]</scope>
    <source>
        <strain evidence="6 7">DSM 9179</strain>
    </source>
</reference>
<dbReference type="GO" id="GO:0005524">
    <property type="term" value="F:ATP binding"/>
    <property type="evidence" value="ECO:0007669"/>
    <property type="project" value="UniProtKB-KW"/>
</dbReference>
<dbReference type="GO" id="GO:0005886">
    <property type="term" value="C:plasma membrane"/>
    <property type="evidence" value="ECO:0007669"/>
    <property type="project" value="TreeGrafter"/>
</dbReference>
<accession>A0A1I0RY49</accession>
<keyword evidence="2" id="KW-0813">Transport</keyword>
<dbReference type="EMBL" id="FOJI01000034">
    <property type="protein sequence ID" value="SEW46544.1"/>
    <property type="molecule type" value="Genomic_DNA"/>
</dbReference>
<dbReference type="SMART" id="SM00382">
    <property type="entry name" value="AAA"/>
    <property type="match status" value="1"/>
</dbReference>
<evidence type="ECO:0000256" key="4">
    <source>
        <dbReference type="ARBA" id="ARBA00022840"/>
    </source>
</evidence>
<dbReference type="InterPro" id="IPR017871">
    <property type="entry name" value="ABC_transporter-like_CS"/>
</dbReference>
<dbReference type="GO" id="GO:0016887">
    <property type="term" value="F:ATP hydrolysis activity"/>
    <property type="evidence" value="ECO:0007669"/>
    <property type="project" value="InterPro"/>
</dbReference>
<dbReference type="Proteomes" id="UP000199701">
    <property type="component" value="Unassembled WGS sequence"/>
</dbReference>
<dbReference type="PANTHER" id="PTHR24220">
    <property type="entry name" value="IMPORT ATP-BINDING PROTEIN"/>
    <property type="match status" value="1"/>
</dbReference>
<proteinExistence type="inferred from homology"/>
<dbReference type="OrthoDB" id="9802264at2"/>
<evidence type="ECO:0000256" key="1">
    <source>
        <dbReference type="ARBA" id="ARBA00005417"/>
    </source>
</evidence>
<gene>
    <name evidence="6" type="ORF">SAMN05421659_1347</name>
</gene>
<keyword evidence="3" id="KW-0547">Nucleotide-binding</keyword>
<dbReference type="GO" id="GO:0022857">
    <property type="term" value="F:transmembrane transporter activity"/>
    <property type="evidence" value="ECO:0007669"/>
    <property type="project" value="TreeGrafter"/>
</dbReference>
<evidence type="ECO:0000256" key="2">
    <source>
        <dbReference type="ARBA" id="ARBA00022448"/>
    </source>
</evidence>
<dbReference type="Pfam" id="PF00005">
    <property type="entry name" value="ABC_tran"/>
    <property type="match status" value="1"/>
</dbReference>
<dbReference type="InterPro" id="IPR017911">
    <property type="entry name" value="MacB-like_ATP-bd"/>
</dbReference>
<evidence type="ECO:0000259" key="5">
    <source>
        <dbReference type="PROSITE" id="PS50893"/>
    </source>
</evidence>
<sequence length="237" mass="25978">MSLLKLENLSYKYDSAKTKVLDQISYEFDEGKIYAVIGKSGAGKTTLLSLLSGLASPSEGKILFKEKDISSLDKYKYRSQYVGVVFQSFNLLQNLTAVENVVLSMDISGIKQKNKKEFATQLLAKVGLSADESKRRVLKLSGGQQQRVAIARALSYNPEIILADEPTGNLDGETQQEIMSIFHELANEGKCIILVTHSPIVAESADVVYELIDLSKNKAKKKDASGKGVQNKVQAVV</sequence>
<dbReference type="CDD" id="cd03255">
    <property type="entry name" value="ABC_MJ0796_LolCDE_FtsE"/>
    <property type="match status" value="1"/>
</dbReference>
<dbReference type="SUPFAM" id="SSF52540">
    <property type="entry name" value="P-loop containing nucleoside triphosphate hydrolases"/>
    <property type="match status" value="1"/>
</dbReference>
<comment type="similarity">
    <text evidence="1">Belongs to the ABC transporter superfamily.</text>
</comment>
<dbReference type="PROSITE" id="PS00211">
    <property type="entry name" value="ABC_TRANSPORTER_1"/>
    <property type="match status" value="1"/>
</dbReference>